<organism evidence="2 3">
    <name type="scientific">Caulobacter phage TMCBR4</name>
    <dbReference type="NCBI Taxonomy" id="3028191"/>
    <lineage>
        <taxon>Viruses</taxon>
        <taxon>Duplodnaviria</taxon>
        <taxon>Heunggongvirae</taxon>
        <taxon>Uroviricota</taxon>
        <taxon>Caudoviricetes</taxon>
        <taxon>Caudoviricetes incertae sedis</taxon>
        <taxon>Kronosvirus</taxon>
        <taxon>Kronosvirus elgin</taxon>
    </lineage>
</organism>
<dbReference type="Proteomes" id="UP001219524">
    <property type="component" value="Segment"/>
</dbReference>
<feature type="transmembrane region" description="Helical" evidence="1">
    <location>
        <begin position="6"/>
        <end position="35"/>
    </location>
</feature>
<evidence type="ECO:0000256" key="1">
    <source>
        <dbReference type="SAM" id="Phobius"/>
    </source>
</evidence>
<protein>
    <submittedName>
        <fullName evidence="2">Uncharacterized protein</fullName>
    </submittedName>
</protein>
<name>A0AAE9ZPW0_9CAUD</name>
<evidence type="ECO:0000313" key="2">
    <source>
        <dbReference type="EMBL" id="WDS38348.1"/>
    </source>
</evidence>
<keyword evidence="3" id="KW-1185">Reference proteome</keyword>
<keyword evidence="1" id="KW-1133">Transmembrane helix</keyword>
<evidence type="ECO:0000313" key="3">
    <source>
        <dbReference type="Proteomes" id="UP001219524"/>
    </source>
</evidence>
<gene>
    <name evidence="2" type="ORF">TMCBR4_gp039c</name>
</gene>
<keyword evidence="1" id="KW-0472">Membrane</keyword>
<proteinExistence type="predicted"/>
<accession>A0AAE9ZPW0</accession>
<reference evidence="2 3" key="1">
    <citation type="submission" date="2023-06" db="EMBL/GenBank/DDBJ databases">
        <title>New species of Caulobacter bacteriophages in the Kronosvirus genus that infect the plant growth-promoting Caulobacter strain CBR1.</title>
        <authorList>
            <person name="Mohammadi T."/>
            <person name="Millwood A."/>
        </authorList>
    </citation>
    <scope>NUCLEOTIDE SEQUENCE [LARGE SCALE GENOMIC DNA]</scope>
</reference>
<dbReference type="EMBL" id="OQ330850">
    <property type="protein sequence ID" value="WDS38348.1"/>
    <property type="molecule type" value="Genomic_DNA"/>
</dbReference>
<sequence>MSAPGAYFHVLLDVAAFLFWWLAAAASAIGILASLVHRKGQLALACSVLTLATCGAALDAGHKILLWVGVG</sequence>
<keyword evidence="1" id="KW-0812">Transmembrane</keyword>